<sequence>MPSKVKCFGITALAALSAGLPVLVNGNSGLGEALKEVPLGSHSVVDSEDPKDWAKEIKRVRQKKRKVRLAESGFLREKYLERYSWEEPCKSLEIKMRNLFFASRSTEVKQEEESGSAAQKHKLDPFGEPGTSGVSSTVSMEGVMSQLGDVKMEPDTVQHLELKKDLLRDVEEIKRSVIFRGEVTEKGNVWKLPEAAAYVTFHEGAVPKPLLFTCSVWPPKLRSPPISSDELLVSNVIEVSHDGPPDLELSGDDEGNVTVALLHSASDLKGYEVVIKQLVDLHDNVWKDLETWHASEKPEVSDWPQLVEATCTPSRFSSFAVVWRLKSFTFTSGTLVVPQLTCVVPDFPDIRVEVPLGSVPVDQDFTLTIKVQEFPSNEVEDIGILCGPVIHISSSQNIEHMEPVTIKVPLALRESEHDLSELSNEVIRISYLDSEGKQWRDITGQLEGPVTVKDGIVEFKVKHFCCFCPVCMFTESVALLQDFFHRLSFRLMPQCVHFLTCLCKTTVSDTYSLSLYCYPNFKKAEVEKKLSRYVTPYQGEGKSKEPACVGDRIVVSLIALDFVRESQRNQKLVLRFLGNDISDNSDMALIVRLDSEGVPIVKFSKDEELQKVLCEVPILKTRQASVVPVTESRDQRVAPEERPALVADVEKEEKDNEDQCNPRVKQNTPSDNELEYLASKLGDLWKKLGRRLKILEPKLDDLNKLNEALSEKGYKMLMHWKEVNGSAATYEILGHALLDRLVNRRDLAEEFCYEK</sequence>
<dbReference type="Pfam" id="PF00531">
    <property type="entry name" value="Death"/>
    <property type="match status" value="1"/>
</dbReference>
<dbReference type="Pfam" id="PF20706">
    <property type="entry name" value="GT4-conflict"/>
    <property type="match status" value="1"/>
</dbReference>
<dbReference type="InterPro" id="IPR000488">
    <property type="entry name" value="Death_dom"/>
</dbReference>
<dbReference type="GO" id="GO:0007165">
    <property type="term" value="P:signal transduction"/>
    <property type="evidence" value="ECO:0007669"/>
    <property type="project" value="InterPro"/>
</dbReference>
<keyword evidence="2" id="KW-0732">Signal</keyword>
<accession>A0AAU9X819</accession>
<keyword evidence="5" id="KW-1185">Reference proteome</keyword>
<evidence type="ECO:0000256" key="1">
    <source>
        <dbReference type="SAM" id="MobiDB-lite"/>
    </source>
</evidence>
<proteinExistence type="predicted"/>
<dbReference type="SUPFAM" id="SSF53756">
    <property type="entry name" value="UDP-Glycosyltransferase/glycogen phosphorylase"/>
    <property type="match status" value="1"/>
</dbReference>
<dbReference type="SUPFAM" id="SSF47986">
    <property type="entry name" value="DEATH domain"/>
    <property type="match status" value="1"/>
</dbReference>
<feature type="signal peptide" evidence="2">
    <location>
        <begin position="1"/>
        <end position="26"/>
    </location>
</feature>
<comment type="caution">
    <text evidence="4">The sequence shown here is derived from an EMBL/GenBank/DDBJ whole genome shotgun (WGS) entry which is preliminary data.</text>
</comment>
<gene>
    <name evidence="4" type="ORF">PMEA_00018989</name>
</gene>
<dbReference type="PROSITE" id="PS50017">
    <property type="entry name" value="DEATH_DOMAIN"/>
    <property type="match status" value="1"/>
</dbReference>
<dbReference type="InterPro" id="IPR011029">
    <property type="entry name" value="DEATH-like_dom_sf"/>
</dbReference>
<evidence type="ECO:0000313" key="5">
    <source>
        <dbReference type="Proteomes" id="UP001159428"/>
    </source>
</evidence>
<dbReference type="Gene3D" id="1.10.533.10">
    <property type="entry name" value="Death Domain, Fas"/>
    <property type="match status" value="1"/>
</dbReference>
<evidence type="ECO:0000259" key="3">
    <source>
        <dbReference type="PROSITE" id="PS50017"/>
    </source>
</evidence>
<evidence type="ECO:0000256" key="2">
    <source>
        <dbReference type="SAM" id="SignalP"/>
    </source>
</evidence>
<feature type="domain" description="Death" evidence="3">
    <location>
        <begin position="670"/>
        <end position="737"/>
    </location>
</feature>
<reference evidence="4 5" key="1">
    <citation type="submission" date="2022-05" db="EMBL/GenBank/DDBJ databases">
        <authorList>
            <consortium name="Genoscope - CEA"/>
            <person name="William W."/>
        </authorList>
    </citation>
    <scope>NUCLEOTIDE SEQUENCE [LARGE SCALE GENOMIC DNA]</scope>
</reference>
<name>A0AAU9X819_9CNID</name>
<feature type="region of interest" description="Disordered" evidence="1">
    <location>
        <begin position="110"/>
        <end position="135"/>
    </location>
</feature>
<dbReference type="Proteomes" id="UP001159428">
    <property type="component" value="Unassembled WGS sequence"/>
</dbReference>
<dbReference type="CDD" id="cd01670">
    <property type="entry name" value="Death"/>
    <property type="match status" value="1"/>
</dbReference>
<protein>
    <recommendedName>
        <fullName evidence="3">Death domain-containing protein</fullName>
    </recommendedName>
</protein>
<dbReference type="EMBL" id="CALNXJ010000033">
    <property type="protein sequence ID" value="CAH3139807.1"/>
    <property type="molecule type" value="Genomic_DNA"/>
</dbReference>
<dbReference type="Gene3D" id="3.40.50.2000">
    <property type="entry name" value="Glycogen Phosphorylase B"/>
    <property type="match status" value="1"/>
</dbReference>
<organism evidence="4 5">
    <name type="scientific">Pocillopora meandrina</name>
    <dbReference type="NCBI Taxonomy" id="46732"/>
    <lineage>
        <taxon>Eukaryota</taxon>
        <taxon>Metazoa</taxon>
        <taxon>Cnidaria</taxon>
        <taxon>Anthozoa</taxon>
        <taxon>Hexacorallia</taxon>
        <taxon>Scleractinia</taxon>
        <taxon>Astrocoeniina</taxon>
        <taxon>Pocilloporidae</taxon>
        <taxon>Pocillopora</taxon>
    </lineage>
</organism>
<dbReference type="AlphaFoldDB" id="A0AAU9X819"/>
<feature type="chain" id="PRO_5043773614" description="Death domain-containing protein" evidence="2">
    <location>
        <begin position="27"/>
        <end position="755"/>
    </location>
</feature>
<dbReference type="Gene3D" id="2.60.220.30">
    <property type="match status" value="2"/>
</dbReference>
<evidence type="ECO:0000313" key="4">
    <source>
        <dbReference type="EMBL" id="CAH3139807.1"/>
    </source>
</evidence>